<dbReference type="EMBL" id="KK113893">
    <property type="protein sequence ID" value="KFM61276.1"/>
    <property type="molecule type" value="Genomic_DNA"/>
</dbReference>
<name>A0A087T837_STEMI</name>
<dbReference type="Proteomes" id="UP000054359">
    <property type="component" value="Unassembled WGS sequence"/>
</dbReference>
<organism evidence="1 2">
    <name type="scientific">Stegodyphus mimosarum</name>
    <name type="common">African social velvet spider</name>
    <dbReference type="NCBI Taxonomy" id="407821"/>
    <lineage>
        <taxon>Eukaryota</taxon>
        <taxon>Metazoa</taxon>
        <taxon>Ecdysozoa</taxon>
        <taxon>Arthropoda</taxon>
        <taxon>Chelicerata</taxon>
        <taxon>Arachnida</taxon>
        <taxon>Araneae</taxon>
        <taxon>Araneomorphae</taxon>
        <taxon>Entelegynae</taxon>
        <taxon>Eresoidea</taxon>
        <taxon>Eresidae</taxon>
        <taxon>Stegodyphus</taxon>
    </lineage>
</organism>
<gene>
    <name evidence="1" type="ORF">X975_17377</name>
</gene>
<dbReference type="OrthoDB" id="6427080at2759"/>
<evidence type="ECO:0000313" key="2">
    <source>
        <dbReference type="Proteomes" id="UP000054359"/>
    </source>
</evidence>
<keyword evidence="2" id="KW-1185">Reference proteome</keyword>
<protein>
    <submittedName>
        <fullName evidence="1">Uncharacterized protein</fullName>
    </submittedName>
</protein>
<proteinExistence type="predicted"/>
<dbReference type="AlphaFoldDB" id="A0A087T837"/>
<feature type="non-terminal residue" evidence="1">
    <location>
        <position position="68"/>
    </location>
</feature>
<reference evidence="1 2" key="1">
    <citation type="submission" date="2013-11" db="EMBL/GenBank/DDBJ databases">
        <title>Genome sequencing of Stegodyphus mimosarum.</title>
        <authorList>
            <person name="Bechsgaard J."/>
        </authorList>
    </citation>
    <scope>NUCLEOTIDE SEQUENCE [LARGE SCALE GENOMIC DNA]</scope>
</reference>
<evidence type="ECO:0000313" key="1">
    <source>
        <dbReference type="EMBL" id="KFM61276.1"/>
    </source>
</evidence>
<sequence>MTSNNSLVLRQAPVSYFHYSESSSVSQSYIDPQTPSKIDFKGCLKAEENRVPEDRRAYSLNEYGNKTP</sequence>
<accession>A0A087T837</accession>